<sequence length="149" mass="17414">MTSTVQNATQYFTYKTVTNKTCQSKVVLRLPKPQNCIKAPRGVSQITEVYIYCKGYVKRKQMINIVNTFLRLFKSQLVPVNDVIWLCAVCMCYSPTYMSFYRVKTTCANSVQFACVIHRHICLFYRVKTTCANRLLGKYNQIKEWLFCN</sequence>
<proteinExistence type="predicted"/>
<protein>
    <submittedName>
        <fullName evidence="1">Uncharacterized protein</fullName>
    </submittedName>
</protein>
<dbReference type="AlphaFoldDB" id="A0A6G5AGX2"/>
<reference evidence="1" key="1">
    <citation type="submission" date="2020-03" db="EMBL/GenBank/DDBJ databases">
        <title>A transcriptome and proteome of the tick Rhipicephalus microplus shaped by the genetic composition of its hosts and developmental stage.</title>
        <authorList>
            <person name="Garcia G.R."/>
            <person name="Ribeiro J.M.C."/>
            <person name="Maruyama S.R."/>
            <person name="Gardinasse L.G."/>
            <person name="Nelson K."/>
            <person name="Ferreira B.R."/>
            <person name="Andrade T.G."/>
            <person name="Santos I.K.F.M."/>
        </authorList>
    </citation>
    <scope>NUCLEOTIDE SEQUENCE</scope>
    <source>
        <strain evidence="1">NSGR</strain>
        <tissue evidence="1">Salivary glands</tissue>
    </source>
</reference>
<dbReference type="EMBL" id="GIKN01007240">
    <property type="protein sequence ID" value="NIE49513.1"/>
    <property type="molecule type" value="Transcribed_RNA"/>
</dbReference>
<organism evidence="1">
    <name type="scientific">Rhipicephalus microplus</name>
    <name type="common">Cattle tick</name>
    <name type="synonym">Boophilus microplus</name>
    <dbReference type="NCBI Taxonomy" id="6941"/>
    <lineage>
        <taxon>Eukaryota</taxon>
        <taxon>Metazoa</taxon>
        <taxon>Ecdysozoa</taxon>
        <taxon>Arthropoda</taxon>
        <taxon>Chelicerata</taxon>
        <taxon>Arachnida</taxon>
        <taxon>Acari</taxon>
        <taxon>Parasitiformes</taxon>
        <taxon>Ixodida</taxon>
        <taxon>Ixodoidea</taxon>
        <taxon>Ixodidae</taxon>
        <taxon>Rhipicephalinae</taxon>
        <taxon>Rhipicephalus</taxon>
        <taxon>Boophilus</taxon>
    </lineage>
</organism>
<evidence type="ECO:0000313" key="1">
    <source>
        <dbReference type="EMBL" id="NIE49513.1"/>
    </source>
</evidence>
<name>A0A6G5AGX2_RHIMP</name>
<accession>A0A6G5AGX2</accession>